<gene>
    <name evidence="1" type="ORF">E1261_31740</name>
</gene>
<evidence type="ECO:0000313" key="2">
    <source>
        <dbReference type="Proteomes" id="UP000295075"/>
    </source>
</evidence>
<dbReference type="Pfam" id="PF11367">
    <property type="entry name" value="Tail_completion_gp17"/>
    <property type="match status" value="1"/>
</dbReference>
<keyword evidence="2" id="KW-1185">Reference proteome</keyword>
<dbReference type="Proteomes" id="UP000295075">
    <property type="component" value="Unassembled WGS sequence"/>
</dbReference>
<accession>A0A4R4PJN7</accession>
<dbReference type="InterPro" id="IPR021508">
    <property type="entry name" value="Gp17-like"/>
</dbReference>
<organism evidence="1 2">
    <name type="scientific">Kribbella albertanoniae</name>
    <dbReference type="NCBI Taxonomy" id="1266829"/>
    <lineage>
        <taxon>Bacteria</taxon>
        <taxon>Bacillati</taxon>
        <taxon>Actinomycetota</taxon>
        <taxon>Actinomycetes</taxon>
        <taxon>Propionibacteriales</taxon>
        <taxon>Kribbellaceae</taxon>
        <taxon>Kribbella</taxon>
    </lineage>
</organism>
<protein>
    <submittedName>
        <fullName evidence="1">DUF3168 domain-containing protein</fullName>
    </submittedName>
</protein>
<sequence>MRPLRRIDRCRAHGVRRCASPRLCPRLQVELDRVRSWTLAGPWRAHLPGPWPDAPRVHRLRSAVRPCRSGCRVSTYAEVDVEGLISKYLRAVPAIVAATAGRVYTDLPNDRAYPLVLVQRSGGPPVSGFGLANAALTVTVYGIRHVDAQQLTASVLAALLDLPGAYDEGYVTNVVPNSTAYSPDSDSPDSAGHARPRYVSEITVTCHP</sequence>
<comment type="caution">
    <text evidence="1">The sequence shown here is derived from an EMBL/GenBank/DDBJ whole genome shotgun (WGS) entry which is preliminary data.</text>
</comment>
<evidence type="ECO:0000313" key="1">
    <source>
        <dbReference type="EMBL" id="TDC22164.1"/>
    </source>
</evidence>
<proteinExistence type="predicted"/>
<name>A0A4R4PJN7_9ACTN</name>
<dbReference type="AlphaFoldDB" id="A0A4R4PJN7"/>
<reference evidence="1 2" key="1">
    <citation type="submission" date="2019-03" db="EMBL/GenBank/DDBJ databases">
        <title>Draft genome sequences of novel Actinobacteria.</title>
        <authorList>
            <person name="Sahin N."/>
            <person name="Ay H."/>
            <person name="Saygin H."/>
        </authorList>
    </citation>
    <scope>NUCLEOTIDE SEQUENCE [LARGE SCALE GENOMIC DNA]</scope>
    <source>
        <strain evidence="1 2">JCM 30547</strain>
    </source>
</reference>
<dbReference type="EMBL" id="SMKA01000198">
    <property type="protein sequence ID" value="TDC22164.1"/>
    <property type="molecule type" value="Genomic_DNA"/>
</dbReference>